<dbReference type="EMBL" id="SZVO01000003">
    <property type="protein sequence ID" value="TKT92680.1"/>
    <property type="molecule type" value="Genomic_DNA"/>
</dbReference>
<organism evidence="1 2">
    <name type="scientific">Dyadobacter frigoris</name>
    <dbReference type="NCBI Taxonomy" id="2576211"/>
    <lineage>
        <taxon>Bacteria</taxon>
        <taxon>Pseudomonadati</taxon>
        <taxon>Bacteroidota</taxon>
        <taxon>Cytophagia</taxon>
        <taxon>Cytophagales</taxon>
        <taxon>Spirosomataceae</taxon>
        <taxon>Dyadobacter</taxon>
    </lineage>
</organism>
<dbReference type="Proteomes" id="UP000304900">
    <property type="component" value="Unassembled WGS sequence"/>
</dbReference>
<evidence type="ECO:0000313" key="2">
    <source>
        <dbReference type="Proteomes" id="UP000304900"/>
    </source>
</evidence>
<evidence type="ECO:0008006" key="3">
    <source>
        <dbReference type="Google" id="ProtNLM"/>
    </source>
</evidence>
<reference evidence="1 2" key="1">
    <citation type="submission" date="2019-05" db="EMBL/GenBank/DDBJ databases">
        <title>Dyadobacter AR-3-8 sp. nov., isolated from arctic soil.</title>
        <authorList>
            <person name="Chaudhary D.K."/>
        </authorList>
    </citation>
    <scope>NUCLEOTIDE SEQUENCE [LARGE SCALE GENOMIC DNA]</scope>
    <source>
        <strain evidence="1 2">AR-3-8</strain>
    </source>
</reference>
<comment type="caution">
    <text evidence="1">The sequence shown here is derived from an EMBL/GenBank/DDBJ whole genome shotgun (WGS) entry which is preliminary data.</text>
</comment>
<dbReference type="AlphaFoldDB" id="A0A4U6D5N7"/>
<accession>A0A4U6D5N7</accession>
<evidence type="ECO:0000313" key="1">
    <source>
        <dbReference type="EMBL" id="TKT92680.1"/>
    </source>
</evidence>
<protein>
    <recommendedName>
        <fullName evidence="3">N-acetyltransferase domain-containing protein</fullName>
    </recommendedName>
</protein>
<dbReference type="OrthoDB" id="956078at2"/>
<keyword evidence="2" id="KW-1185">Reference proteome</keyword>
<proteinExistence type="predicted"/>
<dbReference type="RefSeq" id="WP_137339408.1">
    <property type="nucleotide sequence ID" value="NZ_SZVO01000003.1"/>
</dbReference>
<gene>
    <name evidence="1" type="ORF">FDK13_07660</name>
</gene>
<sequence>MSVQDNKKNAKQIVAVRGVNKIELILHKGFNFKWEIIDPEKVFKLALAENDETIGLMALALFDSEQRVEIKLIESSAGNIGKNKFYSRIAGCLLAHAARMAVTRYGATAAISLVPKTQLINHYIREYGFQIAGKSLFMEGKSLIKLIDEYGR</sequence>
<name>A0A4U6D5N7_9BACT</name>